<gene>
    <name evidence="9" type="ORF">Barrevirus6_26</name>
</gene>
<evidence type="ECO:0000256" key="1">
    <source>
        <dbReference type="ARBA" id="ARBA00004790"/>
    </source>
</evidence>
<dbReference type="EMBL" id="MK072003">
    <property type="protein sequence ID" value="AYV76988.1"/>
    <property type="molecule type" value="Genomic_DNA"/>
</dbReference>
<dbReference type="PANTHER" id="PTHR12039:SF0">
    <property type="entry name" value="NICOTINAMIDE-NUCLEOTIDE ADENYLYLTRANSFERASE"/>
    <property type="match status" value="1"/>
</dbReference>
<dbReference type="GO" id="GO:0004515">
    <property type="term" value="F:nicotinate-nucleotide adenylyltransferase activity"/>
    <property type="evidence" value="ECO:0007669"/>
    <property type="project" value="TreeGrafter"/>
</dbReference>
<accession>A0A3G4ZQ04</accession>
<evidence type="ECO:0000256" key="2">
    <source>
        <dbReference type="ARBA" id="ARBA00022642"/>
    </source>
</evidence>
<proteinExistence type="predicted"/>
<evidence type="ECO:0000256" key="4">
    <source>
        <dbReference type="ARBA" id="ARBA00022695"/>
    </source>
</evidence>
<evidence type="ECO:0000256" key="7">
    <source>
        <dbReference type="ARBA" id="ARBA00023027"/>
    </source>
</evidence>
<dbReference type="SUPFAM" id="SSF52374">
    <property type="entry name" value="Nucleotidylyl transferase"/>
    <property type="match status" value="1"/>
</dbReference>
<evidence type="ECO:0000256" key="6">
    <source>
        <dbReference type="ARBA" id="ARBA00022840"/>
    </source>
</evidence>
<keyword evidence="4 9" id="KW-0548">Nucleotidyltransferase</keyword>
<dbReference type="InterPro" id="IPR014729">
    <property type="entry name" value="Rossmann-like_a/b/a_fold"/>
</dbReference>
<evidence type="ECO:0000256" key="5">
    <source>
        <dbReference type="ARBA" id="ARBA00022741"/>
    </source>
</evidence>
<dbReference type="NCBIfam" id="TIGR00482">
    <property type="entry name" value="nicotinate (nicotinamide) nucleotide adenylyltransferase"/>
    <property type="match status" value="1"/>
</dbReference>
<evidence type="ECO:0000313" key="9">
    <source>
        <dbReference type="EMBL" id="AYV76988.1"/>
    </source>
</evidence>
<dbReference type="GO" id="GO:0000309">
    <property type="term" value="F:nicotinamide-nucleotide adenylyltransferase activity"/>
    <property type="evidence" value="ECO:0007669"/>
    <property type="project" value="TreeGrafter"/>
</dbReference>
<dbReference type="InterPro" id="IPR005248">
    <property type="entry name" value="NadD/NMNAT"/>
</dbReference>
<keyword evidence="3 9" id="KW-0808">Transferase</keyword>
<evidence type="ECO:0000259" key="8">
    <source>
        <dbReference type="Pfam" id="PF01467"/>
    </source>
</evidence>
<name>A0A3G4ZQ04_9VIRU</name>
<organism evidence="9">
    <name type="scientific">Barrevirus sp</name>
    <dbReference type="NCBI Taxonomy" id="2487763"/>
    <lineage>
        <taxon>Viruses</taxon>
        <taxon>Varidnaviria</taxon>
        <taxon>Bamfordvirae</taxon>
        <taxon>Nucleocytoviricota</taxon>
        <taxon>Megaviricetes</taxon>
        <taxon>Imitervirales</taxon>
        <taxon>Mimiviridae</taxon>
        <taxon>Klosneuvirinae</taxon>
    </lineage>
</organism>
<keyword evidence="2" id="KW-0662">Pyridine nucleotide biosynthesis</keyword>
<dbReference type="PANTHER" id="PTHR12039">
    <property type="entry name" value="NICOTINAMIDE MONONUCLEOTIDE ADENYLYLTRANSFERASE"/>
    <property type="match status" value="1"/>
</dbReference>
<dbReference type="UniPathway" id="UPA00253"/>
<dbReference type="InterPro" id="IPR004821">
    <property type="entry name" value="Cyt_trans-like"/>
</dbReference>
<feature type="domain" description="Cytidyltransferase-like" evidence="8">
    <location>
        <begin position="8"/>
        <end position="201"/>
    </location>
</feature>
<dbReference type="GO" id="GO:0009435">
    <property type="term" value="P:NAD+ biosynthetic process"/>
    <property type="evidence" value="ECO:0007669"/>
    <property type="project" value="UniProtKB-UniPathway"/>
</dbReference>
<keyword evidence="6" id="KW-0067">ATP-binding</keyword>
<dbReference type="Gene3D" id="3.40.50.620">
    <property type="entry name" value="HUPs"/>
    <property type="match status" value="1"/>
</dbReference>
<reference evidence="9" key="1">
    <citation type="submission" date="2018-10" db="EMBL/GenBank/DDBJ databases">
        <title>Hidden diversity of soil giant viruses.</title>
        <authorList>
            <person name="Schulz F."/>
            <person name="Alteio L."/>
            <person name="Goudeau D."/>
            <person name="Ryan E.M."/>
            <person name="Malmstrom R.R."/>
            <person name="Blanchard J."/>
            <person name="Woyke T."/>
        </authorList>
    </citation>
    <scope>NUCLEOTIDE SEQUENCE</scope>
    <source>
        <strain evidence="9">BAV1</strain>
    </source>
</reference>
<dbReference type="InterPro" id="IPR051182">
    <property type="entry name" value="Euk_NMN_adenylyltrnsfrase"/>
</dbReference>
<keyword evidence="7" id="KW-0520">NAD</keyword>
<dbReference type="GO" id="GO:0005524">
    <property type="term" value="F:ATP binding"/>
    <property type="evidence" value="ECO:0007669"/>
    <property type="project" value="UniProtKB-KW"/>
</dbReference>
<comment type="pathway">
    <text evidence="1">Cofactor biosynthesis; NAD(+) biosynthesis.</text>
</comment>
<protein>
    <submittedName>
        <fullName evidence="9">Nicotinamide/nicotinic acid mononucleotide adenylyltransferase 1-like isoform X2</fullName>
    </submittedName>
</protein>
<dbReference type="Pfam" id="PF01467">
    <property type="entry name" value="CTP_transf_like"/>
    <property type="match status" value="1"/>
</dbReference>
<sequence length="228" mass="26016">MNKNIVLLVVGSFNPITNGHLLMLEHTKNEIHGNGFNVLTGVLSPVNDEYGKAGLIKSKDRLEMCWLATSSSNWINVDSWEAMLDQNKTKKLREECGSAESFTGVPTVAVIKHLKEIHQTNIGFICGGDLFLGFVNKDWWSDKEIELMVGDYLFVIEREDITESVMRESMEKRSIFKKLQDKIIFIKPFIRNDVSSSAVRKLIKEGKSVKYLIPDLTLNYIKDNKLYI</sequence>
<evidence type="ECO:0000256" key="3">
    <source>
        <dbReference type="ARBA" id="ARBA00022679"/>
    </source>
</evidence>
<keyword evidence="5" id="KW-0547">Nucleotide-binding</keyword>